<evidence type="ECO:0000313" key="1">
    <source>
        <dbReference type="EMBL" id="QFQ11555.1"/>
    </source>
</evidence>
<evidence type="ECO:0000313" key="2">
    <source>
        <dbReference type="Proteomes" id="UP000249375"/>
    </source>
</evidence>
<accession>A0A5P8E3F6</accession>
<dbReference type="AlphaFoldDB" id="A0A5P8E3F6"/>
<dbReference type="RefSeq" id="WP_151908861.1">
    <property type="nucleotide sequence ID" value="NZ_CP033459.1"/>
</dbReference>
<protein>
    <recommendedName>
        <fullName evidence="3">Mu-like prophage host-nuclease inhibitor protein Gam</fullName>
    </recommendedName>
</protein>
<reference evidence="1 2" key="1">
    <citation type="submission" date="2018-11" db="EMBL/GenBank/DDBJ databases">
        <authorList>
            <person name="Na S.W."/>
            <person name="Baik M."/>
        </authorList>
    </citation>
    <scope>NUCLEOTIDE SEQUENCE [LARGE SCALE GENOMIC DNA]</scope>
    <source>
        <strain evidence="1 2">E39</strain>
    </source>
</reference>
<dbReference type="SUPFAM" id="SSF161266">
    <property type="entry name" value="Gam-like"/>
    <property type="match status" value="1"/>
</dbReference>
<dbReference type="KEGG" id="alq:C7Y71_000070"/>
<name>A0A5P8E3F6_9BACT</name>
<sequence length="188" mass="20995">MARQKKTIITGVTREAADEAFATYAKSDAQIQKINAEIELQCAKIREKYADKLAALGSDRDKSFDVLQSFATENQAELFSKKKSLDMAHGTIGFRTGTPKLKTLKGFTWASALQLAKKFLPFAYIRQTDEIAKDKLLADRDLKEVAVYDTPTGDPREVTMREAMAACGIQVTQDETFYVEPKKEETAV</sequence>
<dbReference type="GO" id="GO:0003690">
    <property type="term" value="F:double-stranded DNA binding"/>
    <property type="evidence" value="ECO:0007669"/>
    <property type="project" value="InterPro"/>
</dbReference>
<dbReference type="Pfam" id="PF07352">
    <property type="entry name" value="Phage_Mu_Gam"/>
    <property type="match status" value="1"/>
</dbReference>
<organism evidence="1 2">
    <name type="scientific">Pseudoprevotella muciniphila</name>
    <dbReference type="NCBI Taxonomy" id="2133944"/>
    <lineage>
        <taxon>Bacteria</taxon>
        <taxon>Pseudomonadati</taxon>
        <taxon>Bacteroidota</taxon>
        <taxon>Bacteroidia</taxon>
        <taxon>Bacteroidales</taxon>
        <taxon>Prevotellaceae</taxon>
        <taxon>Pseudoprevotella</taxon>
    </lineage>
</organism>
<evidence type="ECO:0008006" key="3">
    <source>
        <dbReference type="Google" id="ProtNLM"/>
    </source>
</evidence>
<dbReference type="GO" id="GO:0042262">
    <property type="term" value="P:DNA protection"/>
    <property type="evidence" value="ECO:0007669"/>
    <property type="project" value="InterPro"/>
</dbReference>
<proteinExistence type="predicted"/>
<dbReference type="Proteomes" id="UP000249375">
    <property type="component" value="Chromosome"/>
</dbReference>
<gene>
    <name evidence="1" type="ORF">C7Y71_000070</name>
</gene>
<dbReference type="OrthoDB" id="1068010at2"/>
<keyword evidence="2" id="KW-1185">Reference proteome</keyword>
<dbReference type="EMBL" id="CP033459">
    <property type="protein sequence ID" value="QFQ11555.1"/>
    <property type="molecule type" value="Genomic_DNA"/>
</dbReference>
<dbReference type="InterPro" id="IPR009951">
    <property type="entry name" value="Host-nuc_inhib_Gam"/>
</dbReference>
<dbReference type="Gene3D" id="1.20.5.170">
    <property type="match status" value="1"/>
</dbReference>